<dbReference type="Proteomes" id="UP001478862">
    <property type="component" value="Unassembled WGS sequence"/>
</dbReference>
<gene>
    <name evidence="1" type="ORF">ABNX05_05360</name>
</gene>
<protein>
    <submittedName>
        <fullName evidence="1">Uncharacterized protein</fullName>
    </submittedName>
</protein>
<dbReference type="RefSeq" id="WP_349658782.1">
    <property type="nucleotide sequence ID" value="NZ_JBEGDG010000002.1"/>
</dbReference>
<name>A0ABV1MNF4_9BACI</name>
<evidence type="ECO:0000313" key="2">
    <source>
        <dbReference type="Proteomes" id="UP001478862"/>
    </source>
</evidence>
<dbReference type="EMBL" id="JBEGDG010000002">
    <property type="protein sequence ID" value="MEQ6354038.1"/>
    <property type="molecule type" value="Genomic_DNA"/>
</dbReference>
<proteinExistence type="predicted"/>
<reference evidence="1 2" key="1">
    <citation type="submission" date="2024-06" db="EMBL/GenBank/DDBJ databases">
        <title>Lysinibacillus zambalefons sp. nov., a Novel Firmicute Isolated from the Poon Bato Zambales Hyperalkaline Spring.</title>
        <authorList>
            <person name="Aja J.A."/>
            <person name="Lazaro J.E.H."/>
            <person name="Llorin L.D."/>
            <person name="Lim K.R."/>
            <person name="Teodosio J."/>
            <person name="Dalisay D.S."/>
        </authorList>
    </citation>
    <scope>NUCLEOTIDE SEQUENCE [LARGE SCALE GENOMIC DNA]</scope>
    <source>
        <strain evidence="1 2">M3</strain>
    </source>
</reference>
<sequence length="45" mass="5237">MVKKSLLSFVYLSFGVMIKMDINNKLHIKSSMDIKQHLNERDGKV</sequence>
<comment type="caution">
    <text evidence="1">The sequence shown here is derived from an EMBL/GenBank/DDBJ whole genome shotgun (WGS) entry which is preliminary data.</text>
</comment>
<organism evidence="1 2">
    <name type="scientific">Lysinibacillus zambalensis</name>
    <dbReference type="NCBI Taxonomy" id="3160866"/>
    <lineage>
        <taxon>Bacteria</taxon>
        <taxon>Bacillati</taxon>
        <taxon>Bacillota</taxon>
        <taxon>Bacilli</taxon>
        <taxon>Bacillales</taxon>
        <taxon>Bacillaceae</taxon>
        <taxon>Lysinibacillus</taxon>
    </lineage>
</organism>
<accession>A0ABV1MNF4</accession>
<evidence type="ECO:0000313" key="1">
    <source>
        <dbReference type="EMBL" id="MEQ6354038.1"/>
    </source>
</evidence>
<keyword evidence="2" id="KW-1185">Reference proteome</keyword>